<organism evidence="3 4">
    <name type="scientific">Sorangium cellulosum</name>
    <name type="common">Polyangium cellulosum</name>
    <dbReference type="NCBI Taxonomy" id="56"/>
    <lineage>
        <taxon>Bacteria</taxon>
        <taxon>Pseudomonadati</taxon>
        <taxon>Myxococcota</taxon>
        <taxon>Polyangia</taxon>
        <taxon>Polyangiales</taxon>
        <taxon>Polyangiaceae</taxon>
        <taxon>Sorangium</taxon>
    </lineage>
</organism>
<evidence type="ECO:0000256" key="1">
    <source>
        <dbReference type="SAM" id="MobiDB-lite"/>
    </source>
</evidence>
<dbReference type="InterPro" id="IPR008538">
    <property type="entry name" value="Uma2"/>
</dbReference>
<dbReference type="Pfam" id="PF05685">
    <property type="entry name" value="Uma2"/>
    <property type="match status" value="1"/>
</dbReference>
<protein>
    <recommendedName>
        <fullName evidence="2">Putative restriction endonuclease domain-containing protein</fullName>
    </recommendedName>
</protein>
<dbReference type="Proteomes" id="UP000295781">
    <property type="component" value="Chromosome"/>
</dbReference>
<accession>A0A4P2QBZ9</accession>
<dbReference type="OrthoDB" id="151477at2"/>
<evidence type="ECO:0000259" key="2">
    <source>
        <dbReference type="Pfam" id="PF05685"/>
    </source>
</evidence>
<dbReference type="AlphaFoldDB" id="A0A4P2QBZ9"/>
<dbReference type="EMBL" id="CP012670">
    <property type="protein sequence ID" value="AUX27244.1"/>
    <property type="molecule type" value="Genomic_DNA"/>
</dbReference>
<reference evidence="3 4" key="1">
    <citation type="submission" date="2015-09" db="EMBL/GenBank/DDBJ databases">
        <title>Sorangium comparison.</title>
        <authorList>
            <person name="Zaburannyi N."/>
            <person name="Bunk B."/>
            <person name="Overmann J."/>
            <person name="Mueller R."/>
        </authorList>
    </citation>
    <scope>NUCLEOTIDE SEQUENCE [LARGE SCALE GENOMIC DNA]</scope>
    <source>
        <strain evidence="3 4">So ceGT47</strain>
    </source>
</reference>
<dbReference type="RefSeq" id="WP_129355365.1">
    <property type="nucleotide sequence ID" value="NZ_CP012670.1"/>
</dbReference>
<dbReference type="InterPro" id="IPR011335">
    <property type="entry name" value="Restrct_endonuc-II-like"/>
</dbReference>
<dbReference type="PANTHER" id="PTHR33352">
    <property type="entry name" value="SLR1095 PROTEIN"/>
    <property type="match status" value="1"/>
</dbReference>
<dbReference type="Gene3D" id="3.90.1570.10">
    <property type="entry name" value="tt1808, chain A"/>
    <property type="match status" value="1"/>
</dbReference>
<gene>
    <name evidence="3" type="ORF">SOCEGT47_078270</name>
</gene>
<feature type="domain" description="Putative restriction endonuclease" evidence="2">
    <location>
        <begin position="49"/>
        <end position="196"/>
    </location>
</feature>
<dbReference type="InterPro" id="IPR012296">
    <property type="entry name" value="Nuclease_put_TT1808"/>
</dbReference>
<feature type="region of interest" description="Disordered" evidence="1">
    <location>
        <begin position="256"/>
        <end position="295"/>
    </location>
</feature>
<dbReference type="SUPFAM" id="SSF52980">
    <property type="entry name" value="Restriction endonuclease-like"/>
    <property type="match status" value="1"/>
</dbReference>
<evidence type="ECO:0000313" key="3">
    <source>
        <dbReference type="EMBL" id="AUX27244.1"/>
    </source>
</evidence>
<evidence type="ECO:0000313" key="4">
    <source>
        <dbReference type="Proteomes" id="UP000295781"/>
    </source>
</evidence>
<sequence>MTQAFSSLPYHVDPADPRAPSVDQWRRMTPEEQARVVDMLPSELPIELWPPEGDVHRKAKESPVQALSAFFQRTGRKVYISSELPVYYPGERVIAPDVLAVMDVEPHERSRWVVQREGKGLDLVIEVHVAGDAHKDHVERVERYARLGILEYFVFDRARLRLHGYRLPEGARQYQPILPQRGRYPSHVLGLELTVEGDKLRAFAGTAALPDAGEMIAQLESSVNEVVAHKEEAERRADAEAERAAELERMLALEAERAQQEAERAQQEAERAQQEAERAQQEAERAQQEAERASALERRLAQIEAELARLKQGR</sequence>
<proteinExistence type="predicted"/>
<feature type="region of interest" description="Disordered" evidence="1">
    <location>
        <begin position="1"/>
        <end position="22"/>
    </location>
</feature>
<name>A0A4P2QBZ9_SORCE</name>
<dbReference type="CDD" id="cd06260">
    <property type="entry name" value="DUF820-like"/>
    <property type="match status" value="1"/>
</dbReference>
<dbReference type="PANTHER" id="PTHR33352:SF3">
    <property type="entry name" value="SLR1612 PROTEIN"/>
    <property type="match status" value="1"/>
</dbReference>